<feature type="coiled-coil region" evidence="1">
    <location>
        <begin position="171"/>
        <end position="262"/>
    </location>
</feature>
<feature type="region of interest" description="Disordered" evidence="2">
    <location>
        <begin position="52"/>
        <end position="115"/>
    </location>
</feature>
<feature type="compositionally biased region" description="Polar residues" evidence="2">
    <location>
        <begin position="79"/>
        <end position="115"/>
    </location>
</feature>
<evidence type="ECO:0000256" key="2">
    <source>
        <dbReference type="SAM" id="MobiDB-lite"/>
    </source>
</evidence>
<protein>
    <submittedName>
        <fullName evidence="3">Uncharacterized protein</fullName>
    </submittedName>
</protein>
<dbReference type="Proteomes" id="UP000187209">
    <property type="component" value="Unassembled WGS sequence"/>
</dbReference>
<reference evidence="3 4" key="1">
    <citation type="submission" date="2016-11" db="EMBL/GenBank/DDBJ databases">
        <title>The macronuclear genome of Stentor coeruleus: a giant cell with tiny introns.</title>
        <authorList>
            <person name="Slabodnick M."/>
            <person name="Ruby J.G."/>
            <person name="Reiff S.B."/>
            <person name="Swart E.C."/>
            <person name="Gosai S."/>
            <person name="Prabakaran S."/>
            <person name="Witkowska E."/>
            <person name="Larue G.E."/>
            <person name="Fisher S."/>
            <person name="Freeman R.M."/>
            <person name="Gunawardena J."/>
            <person name="Chu W."/>
            <person name="Stover N.A."/>
            <person name="Gregory B.D."/>
            <person name="Nowacki M."/>
            <person name="Derisi J."/>
            <person name="Roy S.W."/>
            <person name="Marshall W.F."/>
            <person name="Sood P."/>
        </authorList>
    </citation>
    <scope>NUCLEOTIDE SEQUENCE [LARGE SCALE GENOMIC DNA]</scope>
    <source>
        <strain evidence="3">WM001</strain>
    </source>
</reference>
<feature type="region of interest" description="Disordered" evidence="2">
    <location>
        <begin position="1"/>
        <end position="30"/>
    </location>
</feature>
<dbReference type="AlphaFoldDB" id="A0A1R2CYP7"/>
<gene>
    <name evidence="3" type="ORF">SteCoe_2764</name>
</gene>
<keyword evidence="1" id="KW-0175">Coiled coil</keyword>
<proteinExistence type="predicted"/>
<accession>A0A1R2CYP7</accession>
<evidence type="ECO:0000256" key="1">
    <source>
        <dbReference type="SAM" id="Coils"/>
    </source>
</evidence>
<sequence>MNKRIQKHRSDVNINTVSTSPTVQRKHKSFLLPQIKDSNLLSTSKQNLITESQKDLKSKKSKSEANSPQSSDSIPPSSTFDQFSQRAKSISLNISSEKPLNHNTSRYFQSSSENPETNFPIPKEIYKFKVIAAAIEEEPLKYHLKFHKENSNLKIDDPDKKINNLINDGENETLIGQLENNTKKYKKLEENYITDTDILKKEIEKYKRKYKQIKVDHKILSQRYETLSQKYNVKVDQIEKNKEFYIEEIKRLQNDVRNLENEQCLKSNEIIRLCDYYNKIRRDNENRITNLNEKLSIMELSNKKQSDEINSLTDLSTATKVLQEEKKKLSESLKISFIEIQELKDQNLKLQTKINNTQSLLDFAIEDKKNISQSYTEEKIKILQTHAEEKKKFSEIEKKLQNIITNISTEKNSPVKIIRTTLRNTSFNSTLGENIDDTYENMLKNITMLKDEIRVCKEDNEKLNKDLAYAKKNAEDRNVLINLMEKKFSEDVENKVKNCKAEVVKSVYKLMKKYDKKIDGFCFQINCALNGKNIINADGDFSVVRVNGDCLHALQNGHDFLTELIKEFENEFYSDLSN</sequence>
<name>A0A1R2CYP7_9CILI</name>
<dbReference type="EMBL" id="MPUH01000031">
    <property type="protein sequence ID" value="OMJ94129.1"/>
    <property type="molecule type" value="Genomic_DNA"/>
</dbReference>
<feature type="coiled-coil region" evidence="1">
    <location>
        <begin position="439"/>
        <end position="466"/>
    </location>
</feature>
<feature type="compositionally biased region" description="Polar residues" evidence="2">
    <location>
        <begin position="12"/>
        <end position="23"/>
    </location>
</feature>
<organism evidence="3 4">
    <name type="scientific">Stentor coeruleus</name>
    <dbReference type="NCBI Taxonomy" id="5963"/>
    <lineage>
        <taxon>Eukaryota</taxon>
        <taxon>Sar</taxon>
        <taxon>Alveolata</taxon>
        <taxon>Ciliophora</taxon>
        <taxon>Postciliodesmatophora</taxon>
        <taxon>Heterotrichea</taxon>
        <taxon>Heterotrichida</taxon>
        <taxon>Stentoridae</taxon>
        <taxon>Stentor</taxon>
    </lineage>
</organism>
<feature type="compositionally biased region" description="Low complexity" evidence="2">
    <location>
        <begin position="67"/>
        <end position="78"/>
    </location>
</feature>
<evidence type="ECO:0000313" key="4">
    <source>
        <dbReference type="Proteomes" id="UP000187209"/>
    </source>
</evidence>
<comment type="caution">
    <text evidence="3">The sequence shown here is derived from an EMBL/GenBank/DDBJ whole genome shotgun (WGS) entry which is preliminary data.</text>
</comment>
<evidence type="ECO:0000313" key="3">
    <source>
        <dbReference type="EMBL" id="OMJ94129.1"/>
    </source>
</evidence>
<feature type="compositionally biased region" description="Basic and acidic residues" evidence="2">
    <location>
        <begin position="52"/>
        <end position="63"/>
    </location>
</feature>
<keyword evidence="4" id="KW-1185">Reference proteome</keyword>